<sequence length="86" mass="9648">MAPSTDAGPEPWADGLDEIDEREWAMGRFRRRQEVLGEVFVPETLNSWEGLGMSGETLEQKVLALEKENEECSGKWRKKPKGGRGG</sequence>
<proteinExistence type="predicted"/>
<keyword evidence="2" id="KW-1185">Reference proteome</keyword>
<gene>
    <name evidence="1" type="ORF">IAS62_006238</name>
</gene>
<dbReference type="Proteomes" id="UP001432216">
    <property type="component" value="Chromosome 12"/>
</dbReference>
<accession>A0ABZ2B387</accession>
<name>A0ABZ2B387_9TREE</name>
<reference evidence="1 2" key="1">
    <citation type="submission" date="2024-01" db="EMBL/GenBank/DDBJ databases">
        <title>Comparative genomics of Cryptococcus and Kwoniella reveals pathogenesis evolution and contrasting modes of karyotype evolution via chromosome fusion or intercentromeric recombination.</title>
        <authorList>
            <person name="Coelho M.A."/>
            <person name="David-Palma M."/>
            <person name="Shea T."/>
            <person name="Bowers K."/>
            <person name="McGinley-Smith S."/>
            <person name="Mohammad A.W."/>
            <person name="Gnirke A."/>
            <person name="Yurkov A.M."/>
            <person name="Nowrousian M."/>
            <person name="Sun S."/>
            <person name="Cuomo C.A."/>
            <person name="Heitman J."/>
        </authorList>
    </citation>
    <scope>NUCLEOTIDE SEQUENCE [LARGE SCALE GENOMIC DNA]</scope>
    <source>
        <strain evidence="1 2">7685027</strain>
    </source>
</reference>
<dbReference type="EMBL" id="CP143817">
    <property type="protein sequence ID" value="WVO24859.1"/>
    <property type="molecule type" value="Genomic_DNA"/>
</dbReference>
<dbReference type="GeneID" id="89993007"/>
<organism evidence="1 2">
    <name type="scientific">Cryptococcus decagattii</name>
    <dbReference type="NCBI Taxonomy" id="1859122"/>
    <lineage>
        <taxon>Eukaryota</taxon>
        <taxon>Fungi</taxon>
        <taxon>Dikarya</taxon>
        <taxon>Basidiomycota</taxon>
        <taxon>Agaricomycotina</taxon>
        <taxon>Tremellomycetes</taxon>
        <taxon>Tremellales</taxon>
        <taxon>Cryptococcaceae</taxon>
        <taxon>Cryptococcus</taxon>
        <taxon>Cryptococcus gattii species complex</taxon>
    </lineage>
</organism>
<protein>
    <submittedName>
        <fullName evidence="1">Uncharacterized protein</fullName>
    </submittedName>
</protein>
<evidence type="ECO:0000313" key="2">
    <source>
        <dbReference type="Proteomes" id="UP001432216"/>
    </source>
</evidence>
<dbReference type="RefSeq" id="XP_064724098.1">
    <property type="nucleotide sequence ID" value="XM_064868026.1"/>
</dbReference>
<evidence type="ECO:0000313" key="1">
    <source>
        <dbReference type="EMBL" id="WVO24859.1"/>
    </source>
</evidence>